<comment type="pathway">
    <text evidence="2 8">Glycan biosynthesis; sucrose biosynthesis; sucrose from D-fructose 6-phosphate and UDP-alpha-D-glucose: step 2/2.</text>
</comment>
<dbReference type="SFLD" id="SFLDS00003">
    <property type="entry name" value="Haloacid_Dehalogenase"/>
    <property type="match status" value="1"/>
</dbReference>
<dbReference type="Gene3D" id="3.10.450.50">
    <property type="match status" value="1"/>
</dbReference>
<evidence type="ECO:0000313" key="12">
    <source>
        <dbReference type="Proteomes" id="UP001497457"/>
    </source>
</evidence>
<protein>
    <recommendedName>
        <fullName evidence="8">Sucrose-phosphatase</fullName>
        <ecNumber evidence="8">3.1.3.24</ecNumber>
    </recommendedName>
</protein>
<dbReference type="Pfam" id="PF08472">
    <property type="entry name" value="S6PP_C"/>
    <property type="match status" value="1"/>
</dbReference>
<feature type="domain" description="Sucrose phosphatase-like" evidence="9">
    <location>
        <begin position="45"/>
        <end position="296"/>
    </location>
</feature>
<dbReference type="SUPFAM" id="SSF54427">
    <property type="entry name" value="NTF2-like"/>
    <property type="match status" value="1"/>
</dbReference>
<evidence type="ECO:0000259" key="10">
    <source>
        <dbReference type="Pfam" id="PF08472"/>
    </source>
</evidence>
<dbReference type="Pfam" id="PF05116">
    <property type="entry name" value="S6PP"/>
    <property type="match status" value="1"/>
</dbReference>
<dbReference type="Gene3D" id="3.40.50.1000">
    <property type="entry name" value="HAD superfamily/HAD-like"/>
    <property type="match status" value="1"/>
</dbReference>
<dbReference type="Gene3D" id="3.90.1070.10">
    <property type="match status" value="1"/>
</dbReference>
<dbReference type="PANTHER" id="PTHR46521:SF4">
    <property type="entry name" value="SUCROSE-PHOSPHATASE 2-RELATED"/>
    <property type="match status" value="1"/>
</dbReference>
<dbReference type="SFLD" id="SFLDF00043">
    <property type="entry name" value="sucrose-phosphatase"/>
    <property type="match status" value="1"/>
</dbReference>
<gene>
    <name evidence="11" type="ORF">URODEC1_LOCUS38066</name>
</gene>
<dbReference type="Proteomes" id="UP001497457">
    <property type="component" value="Chromosome 17b"/>
</dbReference>
<dbReference type="PANTHER" id="PTHR46521">
    <property type="entry name" value="SUCROSE-PHOSPHATASE 2-RELATED"/>
    <property type="match status" value="1"/>
</dbReference>
<dbReference type="InterPro" id="IPR051518">
    <property type="entry name" value="Sucrose_Phosphatase"/>
</dbReference>
<reference evidence="11 12" key="2">
    <citation type="submission" date="2024-10" db="EMBL/GenBank/DDBJ databases">
        <authorList>
            <person name="Ryan C."/>
        </authorList>
    </citation>
    <scope>NUCLEOTIDE SEQUENCE [LARGE SCALE GENOMIC DNA]</scope>
</reference>
<dbReference type="SFLD" id="SFLDG01141">
    <property type="entry name" value="C2.B.1:_Sucrose_Phosphatase_Li"/>
    <property type="match status" value="1"/>
</dbReference>
<dbReference type="EMBL" id="OZ075127">
    <property type="protein sequence ID" value="CAL4949860.1"/>
    <property type="molecule type" value="Genomic_DNA"/>
</dbReference>
<feature type="domain" description="Sucrose-phosphatase C-terminal" evidence="10">
    <location>
        <begin position="318"/>
        <end position="446"/>
    </location>
</feature>
<dbReference type="InterPro" id="IPR012847">
    <property type="entry name" value="Sucrose_phosphatase_pln/cyn"/>
</dbReference>
<dbReference type="NCBIfam" id="TIGR01484">
    <property type="entry name" value="HAD-SF-IIB"/>
    <property type="match status" value="1"/>
</dbReference>
<evidence type="ECO:0000313" key="11">
    <source>
        <dbReference type="EMBL" id="CAL4949860.1"/>
    </source>
</evidence>
<evidence type="ECO:0000259" key="9">
    <source>
        <dbReference type="Pfam" id="PF05116"/>
    </source>
</evidence>
<dbReference type="AlphaFoldDB" id="A0ABC8YWR4"/>
<evidence type="ECO:0000256" key="6">
    <source>
        <dbReference type="ARBA" id="ARBA00022842"/>
    </source>
</evidence>
<dbReference type="SFLD" id="SFLDG01140">
    <property type="entry name" value="C2.B:_Phosphomannomutase_and_P"/>
    <property type="match status" value="1"/>
</dbReference>
<comment type="cofactor">
    <cofactor evidence="1 8">
        <name>Mg(2+)</name>
        <dbReference type="ChEBI" id="CHEBI:18420"/>
    </cofactor>
</comment>
<accession>A0ABC8YWR4</accession>
<keyword evidence="6 8" id="KW-0460">Magnesium</keyword>
<evidence type="ECO:0000256" key="4">
    <source>
        <dbReference type="ARBA" id="ARBA00011738"/>
    </source>
</evidence>
<reference evidence="12" key="1">
    <citation type="submission" date="2024-06" db="EMBL/GenBank/DDBJ databases">
        <authorList>
            <person name="Ryan C."/>
        </authorList>
    </citation>
    <scope>NUCLEOTIDE SEQUENCE [LARGE SCALE GENOMIC DNA]</scope>
</reference>
<comment type="function">
    <text evidence="8">Catalyzes the final step of sucrose synthesis.</text>
</comment>
<dbReference type="GO" id="GO:0050307">
    <property type="term" value="F:sucrose-phosphate phosphatase activity"/>
    <property type="evidence" value="ECO:0007669"/>
    <property type="project" value="UniProtKB-UniRule"/>
</dbReference>
<comment type="similarity">
    <text evidence="3 8">Belongs to the sucrose phosphatase family.</text>
</comment>
<name>A0ABC8YWR4_9POAL</name>
<dbReference type="CDD" id="cd02605">
    <property type="entry name" value="HAD_SPP"/>
    <property type="match status" value="1"/>
</dbReference>
<dbReference type="InterPro" id="IPR023214">
    <property type="entry name" value="HAD_sf"/>
</dbReference>
<comment type="catalytic activity">
    <reaction evidence="7 8">
        <text>sucrose 6(F)-phosphate + H2O = sucrose + phosphate</text>
        <dbReference type="Rhea" id="RHEA:19289"/>
        <dbReference type="ChEBI" id="CHEBI:15377"/>
        <dbReference type="ChEBI" id="CHEBI:17992"/>
        <dbReference type="ChEBI" id="CHEBI:43474"/>
        <dbReference type="ChEBI" id="CHEBI:57723"/>
        <dbReference type="EC" id="3.1.3.24"/>
    </reaction>
</comment>
<evidence type="ECO:0000256" key="7">
    <source>
        <dbReference type="ARBA" id="ARBA00048036"/>
    </source>
</evidence>
<sequence length="459" mass="51129">MVAWSSGRPDSRRIRRLRPGSAFSRAAVARCNVVTEMDKLDGSARLMIVSDLDHTMVDHHDEGNLSLLRFGALWESLYCQDSLLVFSTGRSPTLYKELRKEKPMLTPDITIMSVGTEITYGEAMAPDHGWEEYLDNNWNRDIVVQETTSFSELKLQPETEQRPHKVSFFVDKKSAQEVIKSLGEKLEKCGQDAKIIYSGGQDLDILPQGAGKGQALAYLLKKLSSCGKPPNNTLVCGDSGNDAELFSIPGVHGVMVSNAQEELLQWYQENAKDNPKIIHASERCAAGIIQAIGHFKLGPNVSPRDVDFPYAKEGSFKPTDAVVKFYVLYEKWRRAEVPKSESVIQYFKNITHANGVIVHPTGLECSLHASTDALGSCYGDKKGKRYRAWVDRLLITQTGSDSWLVRFDLWESEGDVRVCSLSSLALSLKTESPEGFVVTHIHKTWLNGYSLGVQQASKL</sequence>
<dbReference type="GO" id="GO:0000287">
    <property type="term" value="F:magnesium ion binding"/>
    <property type="evidence" value="ECO:0007669"/>
    <property type="project" value="UniProtKB-UniRule"/>
</dbReference>
<dbReference type="SUPFAM" id="SSF56784">
    <property type="entry name" value="HAD-like"/>
    <property type="match status" value="1"/>
</dbReference>
<comment type="subunit">
    <text evidence="4 8">Homodimer.</text>
</comment>
<dbReference type="InterPro" id="IPR032710">
    <property type="entry name" value="NTF2-like_dom_sf"/>
</dbReference>
<organism evidence="11 12">
    <name type="scientific">Urochloa decumbens</name>
    <dbReference type="NCBI Taxonomy" id="240449"/>
    <lineage>
        <taxon>Eukaryota</taxon>
        <taxon>Viridiplantae</taxon>
        <taxon>Streptophyta</taxon>
        <taxon>Embryophyta</taxon>
        <taxon>Tracheophyta</taxon>
        <taxon>Spermatophyta</taxon>
        <taxon>Magnoliopsida</taxon>
        <taxon>Liliopsida</taxon>
        <taxon>Poales</taxon>
        <taxon>Poaceae</taxon>
        <taxon>PACMAD clade</taxon>
        <taxon>Panicoideae</taxon>
        <taxon>Panicodae</taxon>
        <taxon>Paniceae</taxon>
        <taxon>Melinidinae</taxon>
        <taxon>Urochloa</taxon>
    </lineage>
</organism>
<dbReference type="NCBIfam" id="TIGR01485">
    <property type="entry name" value="SPP_plant-cyano"/>
    <property type="match status" value="1"/>
</dbReference>
<dbReference type="EC" id="3.1.3.24" evidence="8"/>
<keyword evidence="12" id="KW-1185">Reference proteome</keyword>
<keyword evidence="5 8" id="KW-0378">Hydrolase</keyword>
<evidence type="ECO:0000256" key="8">
    <source>
        <dbReference type="RuleBase" id="RU368007"/>
    </source>
</evidence>
<dbReference type="NCBIfam" id="TIGR01482">
    <property type="entry name" value="SPP-subfamily"/>
    <property type="match status" value="1"/>
</dbReference>
<evidence type="ECO:0000256" key="2">
    <source>
        <dbReference type="ARBA" id="ARBA00005070"/>
    </source>
</evidence>
<dbReference type="InterPro" id="IPR013679">
    <property type="entry name" value="SPP_C"/>
</dbReference>
<dbReference type="InterPro" id="IPR006379">
    <property type="entry name" value="HAD-SF_hydro_IIB"/>
</dbReference>
<evidence type="ECO:0000256" key="5">
    <source>
        <dbReference type="ARBA" id="ARBA00022801"/>
    </source>
</evidence>
<dbReference type="InterPro" id="IPR036412">
    <property type="entry name" value="HAD-like_sf"/>
</dbReference>
<dbReference type="GO" id="GO:0005986">
    <property type="term" value="P:sucrose biosynthetic process"/>
    <property type="evidence" value="ECO:0007669"/>
    <property type="project" value="UniProtKB-UniRule"/>
</dbReference>
<evidence type="ECO:0000256" key="3">
    <source>
        <dbReference type="ARBA" id="ARBA00007211"/>
    </source>
</evidence>
<evidence type="ECO:0000256" key="1">
    <source>
        <dbReference type="ARBA" id="ARBA00001946"/>
    </source>
</evidence>
<proteinExistence type="inferred from homology"/>
<dbReference type="InterPro" id="IPR006380">
    <property type="entry name" value="SPP-like_dom"/>
</dbReference>